<dbReference type="EMBL" id="MKKU01000219">
    <property type="protein sequence ID" value="RNF18935.1"/>
    <property type="molecule type" value="Genomic_DNA"/>
</dbReference>
<dbReference type="InterPro" id="IPR036855">
    <property type="entry name" value="Znf_CCCH_sf"/>
</dbReference>
<dbReference type="Proteomes" id="UP000284403">
    <property type="component" value="Unassembled WGS sequence"/>
</dbReference>
<comment type="caution">
    <text evidence="6">The sequence shown here is derived from an EMBL/GenBank/DDBJ whole genome shotgun (WGS) entry which is preliminary data.</text>
</comment>
<keyword evidence="3 4" id="KW-0862">Zinc</keyword>
<evidence type="ECO:0000259" key="5">
    <source>
        <dbReference type="PROSITE" id="PS50103"/>
    </source>
</evidence>
<gene>
    <name evidence="6" type="ORF">Tco025E_04264</name>
</gene>
<dbReference type="Gene3D" id="3.30.1370.210">
    <property type="match status" value="1"/>
</dbReference>
<dbReference type="AlphaFoldDB" id="A0A3R7PEY3"/>
<reference evidence="6 7" key="1">
    <citation type="journal article" date="2018" name="BMC Genomics">
        <title>Genomic comparison of Trypanosoma conorhini and Trypanosoma rangeli to Trypanosoma cruzi strains of high and low virulence.</title>
        <authorList>
            <person name="Bradwell K.R."/>
            <person name="Koparde V.N."/>
            <person name="Matveyev A.V."/>
            <person name="Serrano M.G."/>
            <person name="Alves J.M."/>
            <person name="Parikh H."/>
            <person name="Huang B."/>
            <person name="Lee V."/>
            <person name="Espinosa-Alvarez O."/>
            <person name="Ortiz P.A."/>
            <person name="Costa-Martins A.G."/>
            <person name="Teixeira M.M."/>
            <person name="Buck G.A."/>
        </authorList>
    </citation>
    <scope>NUCLEOTIDE SEQUENCE [LARGE SCALE GENOMIC DNA]</scope>
    <source>
        <strain evidence="6 7">025E</strain>
    </source>
</reference>
<dbReference type="GO" id="GO:0008270">
    <property type="term" value="F:zinc ion binding"/>
    <property type="evidence" value="ECO:0007669"/>
    <property type="project" value="UniProtKB-KW"/>
</dbReference>
<feature type="zinc finger region" description="C3H1-type" evidence="4">
    <location>
        <begin position="55"/>
        <end position="81"/>
    </location>
</feature>
<evidence type="ECO:0000313" key="7">
    <source>
        <dbReference type="Proteomes" id="UP000284403"/>
    </source>
</evidence>
<keyword evidence="7" id="KW-1185">Reference proteome</keyword>
<keyword evidence="1 4" id="KW-0479">Metal-binding</keyword>
<dbReference type="InterPro" id="IPR000571">
    <property type="entry name" value="Znf_CCCH"/>
</dbReference>
<feature type="domain" description="C3H1-type" evidence="5">
    <location>
        <begin position="22"/>
        <end position="50"/>
    </location>
</feature>
<accession>A0A3R7PEY3</accession>
<evidence type="ECO:0000256" key="2">
    <source>
        <dbReference type="ARBA" id="ARBA00022771"/>
    </source>
</evidence>
<dbReference type="PROSITE" id="PS50103">
    <property type="entry name" value="ZF_C3H1"/>
    <property type="match status" value="2"/>
</dbReference>
<organism evidence="6 7">
    <name type="scientific">Trypanosoma conorhini</name>
    <dbReference type="NCBI Taxonomy" id="83891"/>
    <lineage>
        <taxon>Eukaryota</taxon>
        <taxon>Discoba</taxon>
        <taxon>Euglenozoa</taxon>
        <taxon>Kinetoplastea</taxon>
        <taxon>Metakinetoplastina</taxon>
        <taxon>Trypanosomatida</taxon>
        <taxon>Trypanosomatidae</taxon>
        <taxon>Trypanosoma</taxon>
    </lineage>
</organism>
<feature type="domain" description="C3H1-type" evidence="5">
    <location>
        <begin position="55"/>
        <end position="81"/>
    </location>
</feature>
<evidence type="ECO:0000256" key="4">
    <source>
        <dbReference type="PROSITE-ProRule" id="PRU00723"/>
    </source>
</evidence>
<dbReference type="SUPFAM" id="SSF90229">
    <property type="entry name" value="CCCH zinc finger"/>
    <property type="match status" value="1"/>
</dbReference>
<sequence>MLQVPGLWTAEQQRRQVAELYRNKGLICPDYFRANKCPRGSTCSYIHIRDGETRKVPLSVCHFYMKRACLRDNCMFFHGTQTQLDQLHAMGAETYRPQDYMAFAVPPPELMGMDGGIAPQVVPMPIPVPASNLVNPMPVSKPGAPSPLMLLLVDVAATTQYGMYWSPSPAQTEALVPPVPLTGMTDPRNPALTQPYTVLPFFQ</sequence>
<dbReference type="GeneID" id="40317875"/>
<proteinExistence type="predicted"/>
<evidence type="ECO:0000256" key="3">
    <source>
        <dbReference type="ARBA" id="ARBA00022833"/>
    </source>
</evidence>
<dbReference type="SMART" id="SM00356">
    <property type="entry name" value="ZnF_C3H1"/>
    <property type="match status" value="2"/>
</dbReference>
<keyword evidence="2 4" id="KW-0863">Zinc-finger</keyword>
<dbReference type="Pfam" id="PF00642">
    <property type="entry name" value="zf-CCCH"/>
    <property type="match status" value="1"/>
</dbReference>
<dbReference type="OrthoDB" id="240173at2759"/>
<feature type="zinc finger region" description="C3H1-type" evidence="4">
    <location>
        <begin position="22"/>
        <end position="50"/>
    </location>
</feature>
<dbReference type="RefSeq" id="XP_029228643.1">
    <property type="nucleotide sequence ID" value="XM_029371176.1"/>
</dbReference>
<evidence type="ECO:0000256" key="1">
    <source>
        <dbReference type="ARBA" id="ARBA00022723"/>
    </source>
</evidence>
<name>A0A3R7PEY3_9TRYP</name>
<evidence type="ECO:0000313" key="6">
    <source>
        <dbReference type="EMBL" id="RNF18935.1"/>
    </source>
</evidence>
<protein>
    <recommendedName>
        <fullName evidence="5">C3H1-type domain-containing protein</fullName>
    </recommendedName>
</protein>